<gene>
    <name evidence="2" type="ORF">K0M31_019870</name>
</gene>
<evidence type="ECO:0000313" key="2">
    <source>
        <dbReference type="EMBL" id="KAK1128719.1"/>
    </source>
</evidence>
<name>A0AA40G0C8_9HYME</name>
<feature type="region of interest" description="Disordered" evidence="1">
    <location>
        <begin position="1"/>
        <end position="75"/>
    </location>
</feature>
<reference evidence="2" key="1">
    <citation type="submission" date="2021-10" db="EMBL/GenBank/DDBJ databases">
        <title>Melipona bicolor Genome sequencing and assembly.</title>
        <authorList>
            <person name="Araujo N.S."/>
            <person name="Arias M.C."/>
        </authorList>
    </citation>
    <scope>NUCLEOTIDE SEQUENCE</scope>
    <source>
        <strain evidence="2">USP_2M_L1-L4_2017</strain>
        <tissue evidence="2">Whole body</tissue>
    </source>
</reference>
<organism evidence="2 3">
    <name type="scientific">Melipona bicolor</name>
    <dbReference type="NCBI Taxonomy" id="60889"/>
    <lineage>
        <taxon>Eukaryota</taxon>
        <taxon>Metazoa</taxon>
        <taxon>Ecdysozoa</taxon>
        <taxon>Arthropoda</taxon>
        <taxon>Hexapoda</taxon>
        <taxon>Insecta</taxon>
        <taxon>Pterygota</taxon>
        <taxon>Neoptera</taxon>
        <taxon>Endopterygota</taxon>
        <taxon>Hymenoptera</taxon>
        <taxon>Apocrita</taxon>
        <taxon>Aculeata</taxon>
        <taxon>Apoidea</taxon>
        <taxon>Anthophila</taxon>
        <taxon>Apidae</taxon>
        <taxon>Melipona</taxon>
    </lineage>
</organism>
<dbReference type="EMBL" id="JAHYIQ010000009">
    <property type="protein sequence ID" value="KAK1128719.1"/>
    <property type="molecule type" value="Genomic_DNA"/>
</dbReference>
<accession>A0AA40G0C8</accession>
<protein>
    <submittedName>
        <fullName evidence="2">Uncharacterized protein</fullName>
    </submittedName>
</protein>
<sequence length="112" mass="13241">MAGREHAAKRPLTVSVNFSRVARDTGVREGPRETDEPERRDNESWSNEKRVAEQRKKQEEEKRETMGQRQRWKPPLLQSTAAIDSQTDTRFITVAKSRPKLKRAWRIFDYDE</sequence>
<dbReference type="AlphaFoldDB" id="A0AA40G0C8"/>
<proteinExistence type="predicted"/>
<feature type="compositionally biased region" description="Basic and acidic residues" evidence="1">
    <location>
        <begin position="21"/>
        <end position="66"/>
    </location>
</feature>
<evidence type="ECO:0000313" key="3">
    <source>
        <dbReference type="Proteomes" id="UP001177670"/>
    </source>
</evidence>
<comment type="caution">
    <text evidence="2">The sequence shown here is derived from an EMBL/GenBank/DDBJ whole genome shotgun (WGS) entry which is preliminary data.</text>
</comment>
<dbReference type="Proteomes" id="UP001177670">
    <property type="component" value="Unassembled WGS sequence"/>
</dbReference>
<evidence type="ECO:0000256" key="1">
    <source>
        <dbReference type="SAM" id="MobiDB-lite"/>
    </source>
</evidence>
<keyword evidence="3" id="KW-1185">Reference proteome</keyword>